<feature type="domain" description="DUF6531" evidence="4">
    <location>
        <begin position="120"/>
        <end position="191"/>
    </location>
</feature>
<feature type="compositionally biased region" description="Polar residues" evidence="2">
    <location>
        <begin position="863"/>
        <end position="876"/>
    </location>
</feature>
<dbReference type="InterPro" id="IPR001826">
    <property type="entry name" value="RHS"/>
</dbReference>
<keyword evidence="1" id="KW-0677">Repeat</keyword>
<evidence type="ECO:0000259" key="3">
    <source>
        <dbReference type="Pfam" id="PF03527"/>
    </source>
</evidence>
<name>A0A561EXC7_9ACTN</name>
<dbReference type="Pfam" id="PF03527">
    <property type="entry name" value="RHS"/>
    <property type="match status" value="1"/>
</dbReference>
<dbReference type="InterPro" id="IPR031325">
    <property type="entry name" value="RHS_repeat"/>
</dbReference>
<gene>
    <name evidence="6" type="ORF">FB465_5420</name>
</gene>
<dbReference type="OrthoDB" id="4981820at2"/>
<dbReference type="InterPro" id="IPR045351">
    <property type="entry name" value="DUF6531"/>
</dbReference>
<evidence type="ECO:0000256" key="2">
    <source>
        <dbReference type="SAM" id="MobiDB-lite"/>
    </source>
</evidence>
<feature type="domain" description="RHS protein conserved region" evidence="3">
    <location>
        <begin position="1070"/>
        <end position="1098"/>
    </location>
</feature>
<sequence>MSNQIVKALEHGAQKLGKTLADDAGKALKNFYRKAGDNLKKVAHNTREADAKHAADLKKILGGGKDGARSPHAGGGGDRGGKPRSGHHGGSEPRSPRLRDGASDPRKTGVRLNSRNTCSDPVDVASGEVVLAETDASLLATLPLVIQRTHVSSYRAGRWFGPSWASTLDQRLEIDDEGVVFATEDGMLLVYPVPEAGAAVLPVEGPRWPLTWDGSAGGTMTVTDPYLGQAWHFSPLPDGLSAVSGTMQLCLQAITDRNGNRIDFLYGASGPMEVRHSCGYRIGIRTQGSRITGLDLLSGGVGSGEGSEAAQALALVGFGYDGNGNLAQVLNSSGIPQEFTYDNQGRITTWTDRNRRRYRYLYDRAGLCVQTRGDGGFLDAVFAYDTEQRTTAVTNAVGSTTLYHLNERGQTVEEVDPLGARSTFSWDRYDRLLASTDPLGRTTELFYDADGNLSHTRRPDGSTSTAAYNDFHQVVEAQLPDGTTWGYRYDERGNLTELIDPDGITLHYARNALGHVIATTDSSGQTSRIEPDAAGLPAAITDPTGATTHCTRDGFGRPLTITDSLGRTTTYTWTVEGQTTARTGPDGSVERWRHDAEGNILEHTDALGATTRFEYTYFDLVSARTDPGGARYEFTYNAELQLARVLNPQGLAWTYDFDAAGRLRTESDFNGRTLTYGYDAAGQLTTRTNGAGQQLTYTYDLLGRPIEQEVDGATTTFAYDPAGRLLTAANPTSRLQLAYDRTGRLLTETCNGRTLSNTYDQLGRRVSRRTPSGASTTWTYNPLGDPTSLQTAGRSLHFTYDHAGREIHRDLGALRISHGWDAADRVISQTLTRRTATVGAPNTTTAEPLQHKAYTLRPDGTPTAVTGSGQGDRSMTLDTTGRITALTGRTWSESYAYDPAGNLLGASWGAPDGHPGAEAQGERESVGTLLRRAGRTFYDYDGQGRVTRQTRRLLSGKALSWHYTWDAEDRLTHLTTPDGARWRYLYDPLGRRIAKQRLSEDLTTVLEETTFTWDGAALAEQTHTTATSKTAHTTTWEWDPETFRPLTQSERVTQLRDAPQDDIDARFYAIVTDLVGTPTELVDESGTIAWQPRTTLWGVPLPSPADQADCPLAFPGQYRDQESGLHYNLFRYYEPLTGRYLSPDPLGLDPAPDPYAYVHNPQTWADPLGLAPCMQGLENIASEIAKMLPSRAQEGQTVAAIHVHTPHGPKIFIAGTSKSKLTPAQRKRAEELGAIPLPNDQYIKVKPGEKGGHAEQNLLLFFNRMQVSNKGTSWNPTHGGASRSVCAEFCAPFIRQAGGRIHGPVHQKEGGTKQRQFYWPGMI</sequence>
<dbReference type="EMBL" id="VIVR01000001">
    <property type="protein sequence ID" value="TWE20272.1"/>
    <property type="molecule type" value="Genomic_DNA"/>
</dbReference>
<feature type="domain" description="Teneurin-like YD-shell" evidence="5">
    <location>
        <begin position="568"/>
        <end position="731"/>
    </location>
</feature>
<dbReference type="RefSeq" id="WP_145794521.1">
    <property type="nucleotide sequence ID" value="NZ_BAAABR010000017.1"/>
</dbReference>
<evidence type="ECO:0000259" key="4">
    <source>
        <dbReference type="Pfam" id="PF20148"/>
    </source>
</evidence>
<dbReference type="Pfam" id="PF20148">
    <property type="entry name" value="DUF6531"/>
    <property type="match status" value="1"/>
</dbReference>
<dbReference type="Gene3D" id="2.180.10.10">
    <property type="entry name" value="RHS repeat-associated core"/>
    <property type="match status" value="3"/>
</dbReference>
<protein>
    <submittedName>
        <fullName evidence="6">RHS repeat-associated protein</fullName>
    </submittedName>
</protein>
<keyword evidence="7" id="KW-1185">Reference proteome</keyword>
<evidence type="ECO:0000313" key="6">
    <source>
        <dbReference type="EMBL" id="TWE20272.1"/>
    </source>
</evidence>
<dbReference type="InterPro" id="IPR022385">
    <property type="entry name" value="Rhs_assc_core"/>
</dbReference>
<dbReference type="Pfam" id="PF25023">
    <property type="entry name" value="TEN_YD-shell"/>
    <property type="match status" value="1"/>
</dbReference>
<evidence type="ECO:0000256" key="1">
    <source>
        <dbReference type="ARBA" id="ARBA00022737"/>
    </source>
</evidence>
<comment type="caution">
    <text evidence="6">The sequence shown here is derived from an EMBL/GenBank/DDBJ whole genome shotgun (WGS) entry which is preliminary data.</text>
</comment>
<feature type="region of interest" description="Disordered" evidence="2">
    <location>
        <begin position="61"/>
        <end position="119"/>
    </location>
</feature>
<dbReference type="Proteomes" id="UP000318416">
    <property type="component" value="Unassembled WGS sequence"/>
</dbReference>
<dbReference type="Pfam" id="PF05593">
    <property type="entry name" value="RHS_repeat"/>
    <property type="match status" value="5"/>
</dbReference>
<accession>A0A561EXC7</accession>
<dbReference type="NCBIfam" id="TIGR01643">
    <property type="entry name" value="YD_repeat_2x"/>
    <property type="match status" value="10"/>
</dbReference>
<dbReference type="PANTHER" id="PTHR32305">
    <property type="match status" value="1"/>
</dbReference>
<dbReference type="InterPro" id="IPR006530">
    <property type="entry name" value="YD"/>
</dbReference>
<dbReference type="PANTHER" id="PTHR32305:SF15">
    <property type="entry name" value="PROTEIN RHSA-RELATED"/>
    <property type="match status" value="1"/>
</dbReference>
<dbReference type="InterPro" id="IPR050708">
    <property type="entry name" value="T6SS_VgrG/RHS"/>
</dbReference>
<evidence type="ECO:0000259" key="5">
    <source>
        <dbReference type="Pfam" id="PF25023"/>
    </source>
</evidence>
<evidence type="ECO:0000313" key="7">
    <source>
        <dbReference type="Proteomes" id="UP000318416"/>
    </source>
</evidence>
<dbReference type="InterPro" id="IPR056823">
    <property type="entry name" value="TEN-like_YD-shell"/>
</dbReference>
<reference evidence="6 7" key="1">
    <citation type="submission" date="2019-06" db="EMBL/GenBank/DDBJ databases">
        <title>Sequencing the genomes of 1000 actinobacteria strains.</title>
        <authorList>
            <person name="Klenk H.-P."/>
        </authorList>
    </citation>
    <scope>NUCLEOTIDE SEQUENCE [LARGE SCALE GENOMIC DNA]</scope>
    <source>
        <strain evidence="6 7">DSM 41649</strain>
    </source>
</reference>
<proteinExistence type="predicted"/>
<organism evidence="6 7">
    <name type="scientific">Kitasatospora atroaurantiaca</name>
    <dbReference type="NCBI Taxonomy" id="285545"/>
    <lineage>
        <taxon>Bacteria</taxon>
        <taxon>Bacillati</taxon>
        <taxon>Actinomycetota</taxon>
        <taxon>Actinomycetes</taxon>
        <taxon>Kitasatosporales</taxon>
        <taxon>Streptomycetaceae</taxon>
        <taxon>Kitasatospora</taxon>
    </lineage>
</organism>
<feature type="region of interest" description="Disordered" evidence="2">
    <location>
        <begin position="857"/>
        <end position="876"/>
    </location>
</feature>
<dbReference type="NCBIfam" id="TIGR03696">
    <property type="entry name" value="Rhs_assc_core"/>
    <property type="match status" value="1"/>
</dbReference>
<feature type="compositionally biased region" description="Basic and acidic residues" evidence="2">
    <location>
        <begin position="89"/>
        <end position="107"/>
    </location>
</feature>